<dbReference type="Pfam" id="PF01494">
    <property type="entry name" value="FAD_binding_3"/>
    <property type="match status" value="1"/>
</dbReference>
<sequence>MGFRIIVAGGGLVGLTTAHILSKAGIDYVILEQHDNVTPYLGSLLSIMPSTLRVIDQLGLLDTFKEYCDVVHRLHFFTADTVKTIRDETAFFELVQADCGHPVVMGHRADIAKALYDSLPEDARSRILLQKRVTDIKVLPDGVEVTCQDGHVERGSIVLGTDGVRSRVRQIMTMLDKGETTTEKEKNPYIASHRNFFGDVPKLPGVEAGLNYEGLSDKVSTQLLVGSKRMWFNVYEQLDTPSSDHVRYTEKDQQELLDKWGHLFVAPGYRLRDIYEHRMKDTGLINLEEGLVDKWYSDRIVLAGDAIRKVTPNAGWGYNSGFIDVVVLVNHLRQLLKSDPSPTTEALNKIFKQYHADRADFTQKTYKVSARRIRAVVWPGWLQRMIALWIMPYVSLGQVDWVLQSRALHRDTPVLDWVEEKNLPTHRIKYKQYPQADK</sequence>
<dbReference type="SUPFAM" id="SSF51905">
    <property type="entry name" value="FAD/NAD(P)-binding domain"/>
    <property type="match status" value="1"/>
</dbReference>
<dbReference type="GO" id="GO:0071949">
    <property type="term" value="F:FAD binding"/>
    <property type="evidence" value="ECO:0007669"/>
    <property type="project" value="InterPro"/>
</dbReference>
<dbReference type="EMBL" id="MIKG01000016">
    <property type="protein sequence ID" value="RAO71662.1"/>
    <property type="molecule type" value="Genomic_DNA"/>
</dbReference>
<evidence type="ECO:0000259" key="6">
    <source>
        <dbReference type="Pfam" id="PF01494"/>
    </source>
</evidence>
<feature type="chain" id="PRO_5017065463" description="FAD-binding domain-containing protein" evidence="5">
    <location>
        <begin position="19"/>
        <end position="438"/>
    </location>
</feature>
<reference evidence="7 8" key="1">
    <citation type="journal article" date="2017" name="Biotechnol. Biofuels">
        <title>Differential beta-glucosidase expression as a function of carbon source availability in Talaromyces amestolkiae: a genomic and proteomic approach.</title>
        <authorList>
            <person name="de Eugenio L.I."/>
            <person name="Mendez-Liter J.A."/>
            <person name="Nieto-Dominguez M."/>
            <person name="Alonso L."/>
            <person name="Gil-Munoz J."/>
            <person name="Barriuso J."/>
            <person name="Prieto A."/>
            <person name="Martinez M.J."/>
        </authorList>
    </citation>
    <scope>NUCLEOTIDE SEQUENCE [LARGE SCALE GENOMIC DNA]</scope>
    <source>
        <strain evidence="7 8">CIB</strain>
    </source>
</reference>
<evidence type="ECO:0000313" key="8">
    <source>
        <dbReference type="Proteomes" id="UP000249363"/>
    </source>
</evidence>
<evidence type="ECO:0000256" key="1">
    <source>
        <dbReference type="ARBA" id="ARBA00007992"/>
    </source>
</evidence>
<keyword evidence="8" id="KW-1185">Reference proteome</keyword>
<evidence type="ECO:0000256" key="2">
    <source>
        <dbReference type="ARBA" id="ARBA00022630"/>
    </source>
</evidence>
<dbReference type="RefSeq" id="XP_040736177.1">
    <property type="nucleotide sequence ID" value="XM_040880395.1"/>
</dbReference>
<comment type="similarity">
    <text evidence="1">Belongs to the paxM FAD-dependent monooxygenase family.</text>
</comment>
<feature type="signal peptide" evidence="5">
    <location>
        <begin position="1"/>
        <end position="18"/>
    </location>
</feature>
<feature type="domain" description="FAD-binding" evidence="6">
    <location>
        <begin position="5"/>
        <end position="366"/>
    </location>
</feature>
<dbReference type="Proteomes" id="UP000249363">
    <property type="component" value="Unassembled WGS sequence"/>
</dbReference>
<proteinExistence type="inferred from homology"/>
<keyword evidence="3" id="KW-0274">FAD</keyword>
<dbReference type="PANTHER" id="PTHR47356">
    <property type="entry name" value="FAD-DEPENDENT MONOOXYGENASE ASQG-RELATED"/>
    <property type="match status" value="1"/>
</dbReference>
<keyword evidence="5" id="KW-0732">Signal</keyword>
<dbReference type="OrthoDB" id="2431938at2759"/>
<dbReference type="PANTHER" id="PTHR47356:SF2">
    <property type="entry name" value="FAD-BINDING DOMAIN-CONTAINING PROTEIN-RELATED"/>
    <property type="match status" value="1"/>
</dbReference>
<comment type="caution">
    <text evidence="7">The sequence shown here is derived from an EMBL/GenBank/DDBJ whole genome shotgun (WGS) entry which is preliminary data.</text>
</comment>
<protein>
    <recommendedName>
        <fullName evidence="6">FAD-binding domain-containing protein</fullName>
    </recommendedName>
</protein>
<accession>A0A364L777</accession>
<keyword evidence="2" id="KW-0285">Flavoprotein</keyword>
<evidence type="ECO:0000256" key="4">
    <source>
        <dbReference type="ARBA" id="ARBA00023002"/>
    </source>
</evidence>
<dbReference type="InterPro" id="IPR050562">
    <property type="entry name" value="FAD_mOase_fung"/>
</dbReference>
<organism evidence="7 8">
    <name type="scientific">Talaromyces amestolkiae</name>
    <dbReference type="NCBI Taxonomy" id="1196081"/>
    <lineage>
        <taxon>Eukaryota</taxon>
        <taxon>Fungi</taxon>
        <taxon>Dikarya</taxon>
        <taxon>Ascomycota</taxon>
        <taxon>Pezizomycotina</taxon>
        <taxon>Eurotiomycetes</taxon>
        <taxon>Eurotiomycetidae</taxon>
        <taxon>Eurotiales</taxon>
        <taxon>Trichocomaceae</taxon>
        <taxon>Talaromyces</taxon>
        <taxon>Talaromyces sect. Talaromyces</taxon>
    </lineage>
</organism>
<dbReference type="AlphaFoldDB" id="A0A364L777"/>
<dbReference type="PRINTS" id="PR00420">
    <property type="entry name" value="RNGMNOXGNASE"/>
</dbReference>
<dbReference type="Gene3D" id="3.50.50.60">
    <property type="entry name" value="FAD/NAD(P)-binding domain"/>
    <property type="match status" value="1"/>
</dbReference>
<evidence type="ECO:0000256" key="3">
    <source>
        <dbReference type="ARBA" id="ARBA00022827"/>
    </source>
</evidence>
<gene>
    <name evidence="7" type="ORF">BHQ10_007674</name>
</gene>
<name>A0A364L777_TALAM</name>
<keyword evidence="4" id="KW-0560">Oxidoreductase</keyword>
<dbReference type="GeneID" id="63796889"/>
<evidence type="ECO:0000313" key="7">
    <source>
        <dbReference type="EMBL" id="RAO71662.1"/>
    </source>
</evidence>
<evidence type="ECO:0000256" key="5">
    <source>
        <dbReference type="SAM" id="SignalP"/>
    </source>
</evidence>
<dbReference type="InterPro" id="IPR036188">
    <property type="entry name" value="FAD/NAD-bd_sf"/>
</dbReference>
<dbReference type="InterPro" id="IPR002938">
    <property type="entry name" value="FAD-bd"/>
</dbReference>
<dbReference type="GO" id="GO:0004497">
    <property type="term" value="F:monooxygenase activity"/>
    <property type="evidence" value="ECO:0007669"/>
    <property type="project" value="InterPro"/>
</dbReference>
<dbReference type="STRING" id="1196081.A0A364L777"/>